<evidence type="ECO:0000256" key="1">
    <source>
        <dbReference type="ARBA" id="ARBA00004947"/>
    </source>
</evidence>
<feature type="domain" description="NAD-dependent epimerase/dehydratase" evidence="6">
    <location>
        <begin position="3"/>
        <end position="225"/>
    </location>
</feature>
<evidence type="ECO:0000259" key="6">
    <source>
        <dbReference type="Pfam" id="PF01370"/>
    </source>
</evidence>
<protein>
    <recommendedName>
        <fullName evidence="3">UDP-glucose 4-epimerase</fullName>
    </recommendedName>
    <alternativeName>
        <fullName evidence="5">Galactowaldenase</fullName>
    </alternativeName>
    <alternativeName>
        <fullName evidence="4">UDP-galactose 4-epimerase</fullName>
    </alternativeName>
</protein>
<comment type="similarity">
    <text evidence="2">Belongs to the NAD(P)-dependent epimerase/dehydratase family.</text>
</comment>
<evidence type="ECO:0000256" key="5">
    <source>
        <dbReference type="ARBA" id="ARBA00033067"/>
    </source>
</evidence>
<dbReference type="SUPFAM" id="SSF51735">
    <property type="entry name" value="NAD(P)-binding Rossmann-fold domains"/>
    <property type="match status" value="1"/>
</dbReference>
<evidence type="ECO:0000313" key="8">
    <source>
        <dbReference type="Proteomes" id="UP000076335"/>
    </source>
</evidence>
<comment type="caution">
    <text evidence="7">The sequence shown here is derived from an EMBL/GenBank/DDBJ whole genome shotgun (WGS) entry which is preliminary data.</text>
</comment>
<proteinExistence type="inferred from homology"/>
<accession>A0A154L305</accession>
<dbReference type="Pfam" id="PF01370">
    <property type="entry name" value="Epimerase"/>
    <property type="match status" value="1"/>
</dbReference>
<evidence type="ECO:0000313" key="7">
    <source>
        <dbReference type="EMBL" id="KZB62915.1"/>
    </source>
</evidence>
<dbReference type="Proteomes" id="UP000076335">
    <property type="component" value="Unassembled WGS sequence"/>
</dbReference>
<dbReference type="InterPro" id="IPR036291">
    <property type="entry name" value="NAD(P)-bd_dom_sf"/>
</dbReference>
<dbReference type="PANTHER" id="PTHR43725">
    <property type="entry name" value="UDP-GLUCOSE 4-EPIMERASE"/>
    <property type="match status" value="1"/>
</dbReference>
<organism evidence="7 8">
    <name type="scientific">Thalassospira lucentensis</name>
    <dbReference type="NCBI Taxonomy" id="168935"/>
    <lineage>
        <taxon>Bacteria</taxon>
        <taxon>Pseudomonadati</taxon>
        <taxon>Pseudomonadota</taxon>
        <taxon>Alphaproteobacteria</taxon>
        <taxon>Rhodospirillales</taxon>
        <taxon>Thalassospiraceae</taxon>
        <taxon>Thalassospira</taxon>
    </lineage>
</organism>
<name>A0A154L305_9PROT</name>
<evidence type="ECO:0000256" key="3">
    <source>
        <dbReference type="ARBA" id="ARBA00018569"/>
    </source>
</evidence>
<evidence type="ECO:0000256" key="2">
    <source>
        <dbReference type="ARBA" id="ARBA00007637"/>
    </source>
</evidence>
<evidence type="ECO:0000256" key="4">
    <source>
        <dbReference type="ARBA" id="ARBA00031367"/>
    </source>
</evidence>
<comment type="pathway">
    <text evidence="1">Carbohydrate metabolism; galactose metabolism.</text>
</comment>
<dbReference type="OrthoDB" id="7305551at2"/>
<dbReference type="EMBL" id="LPVY01000020">
    <property type="protein sequence ID" value="KZB62915.1"/>
    <property type="molecule type" value="Genomic_DNA"/>
</dbReference>
<reference evidence="7 8" key="1">
    <citation type="submission" date="2015-12" db="EMBL/GenBank/DDBJ databases">
        <title>Genome sequence of Thalassospira lucentensis MCCC 1A02072.</title>
        <authorList>
            <person name="Lu L."/>
            <person name="Lai Q."/>
            <person name="Shao Z."/>
            <person name="Qian P."/>
        </authorList>
    </citation>
    <scope>NUCLEOTIDE SEQUENCE [LARGE SCALE GENOMIC DNA]</scope>
    <source>
        <strain evidence="7 8">MCCC 1A02072</strain>
    </source>
</reference>
<gene>
    <name evidence="7" type="ORF">AUP42_02380</name>
</gene>
<sequence length="297" mass="32128">MKVLVTGATGLIGVHAVKSLIDAGINVVTCGRSPTGIISVSHRSGDLLDVDFQKTLVNTEKPDGLLHLAWQTKHGHFWNAPDNHDWYEASSNLIKLFLQSGGSRVVVSGSCAEYDWQNIPAGTKLSEDAACHPATLYGQQKLRLFKHCDDLIKSGASIAWGRLFLLLGPRESPARFIPSIATKLLAGETANMSSGKQVRDFIHVKDAGRAFATLIQGDMMGAINIASGNGHSLLEIARRLHEKIGRGALNPGGFPDRADDPPYLVANTNRLSQMIGFTADYDIDTALSDCINWWAAQ</sequence>
<dbReference type="RefSeq" id="WP_062952407.1">
    <property type="nucleotide sequence ID" value="NZ_LPVY01000020.1"/>
</dbReference>
<dbReference type="Gene3D" id="3.40.50.720">
    <property type="entry name" value="NAD(P)-binding Rossmann-like Domain"/>
    <property type="match status" value="1"/>
</dbReference>
<dbReference type="AlphaFoldDB" id="A0A154L305"/>
<dbReference type="InterPro" id="IPR001509">
    <property type="entry name" value="Epimerase_deHydtase"/>
</dbReference>